<protein>
    <recommendedName>
        <fullName evidence="2">Superoxide dismutase [Cu-Zn]</fullName>
        <ecNumber evidence="2">1.15.1.1</ecNumber>
    </recommendedName>
</protein>
<dbReference type="EC" id="1.15.1.1" evidence="2"/>
<proteinExistence type="inferred from homology"/>
<dbReference type="Proteomes" id="UP001164459">
    <property type="component" value="Chromosome"/>
</dbReference>
<dbReference type="InterPro" id="IPR036423">
    <property type="entry name" value="SOD-like_Cu/Zn_dom_sf"/>
</dbReference>
<dbReference type="Gene3D" id="2.60.40.200">
    <property type="entry name" value="Superoxide dismutase, copper/zinc binding domain"/>
    <property type="match status" value="1"/>
</dbReference>
<dbReference type="InterPro" id="IPR024134">
    <property type="entry name" value="SOD_Cu/Zn_/chaperone"/>
</dbReference>
<keyword evidence="2" id="KW-0560">Oxidoreductase</keyword>
<dbReference type="SUPFAM" id="SSF49329">
    <property type="entry name" value="Cu,Zn superoxide dismutase-like"/>
    <property type="match status" value="1"/>
</dbReference>
<dbReference type="PRINTS" id="PR00068">
    <property type="entry name" value="CUZNDISMTASE"/>
</dbReference>
<comment type="function">
    <text evidence="2">Destroys radicals which are normally produced within the cells and which are toxic to biological systems.</text>
</comment>
<keyword evidence="2" id="KW-0186">Copper</keyword>
<comment type="cofactor">
    <cofactor evidence="2">
        <name>Cu cation</name>
        <dbReference type="ChEBI" id="CHEBI:23378"/>
    </cofactor>
    <text evidence="2">Binds 1 copper ion per subunit.</text>
</comment>
<accession>A0ABY7HFD1</accession>
<evidence type="ECO:0000256" key="2">
    <source>
        <dbReference type="RuleBase" id="RU000393"/>
    </source>
</evidence>
<dbReference type="Pfam" id="PF00080">
    <property type="entry name" value="Sod_Cu"/>
    <property type="match status" value="1"/>
</dbReference>
<dbReference type="PROSITE" id="PS00332">
    <property type="entry name" value="SOD_CU_ZN_2"/>
    <property type="match status" value="1"/>
</dbReference>
<name>A0ABY7HFD1_9BACT</name>
<feature type="domain" description="Superoxide dismutase copper/zinc binding" evidence="3">
    <location>
        <begin position="42"/>
        <end position="173"/>
    </location>
</feature>
<dbReference type="PROSITE" id="PS00087">
    <property type="entry name" value="SOD_CU_ZN_1"/>
    <property type="match status" value="1"/>
</dbReference>
<evidence type="ECO:0000259" key="3">
    <source>
        <dbReference type="Pfam" id="PF00080"/>
    </source>
</evidence>
<dbReference type="RefSeq" id="WP_269040359.1">
    <property type="nucleotide sequence ID" value="NZ_CP114040.1"/>
</dbReference>
<dbReference type="CDD" id="cd00305">
    <property type="entry name" value="Cu-Zn_Superoxide_Dismutase"/>
    <property type="match status" value="1"/>
</dbReference>
<comment type="cofactor">
    <cofactor evidence="2">
        <name>Zn(2+)</name>
        <dbReference type="ChEBI" id="CHEBI:29105"/>
    </cofactor>
    <text evidence="2">Binds 1 zinc ion per subunit.</text>
</comment>
<keyword evidence="2" id="KW-0862">Zinc</keyword>
<dbReference type="InterPro" id="IPR018152">
    <property type="entry name" value="SOD_Cu/Zn_BS"/>
</dbReference>
<keyword evidence="5" id="KW-1185">Reference proteome</keyword>
<dbReference type="PANTHER" id="PTHR10003">
    <property type="entry name" value="SUPEROXIDE DISMUTASE CU-ZN -RELATED"/>
    <property type="match status" value="1"/>
</dbReference>
<evidence type="ECO:0000313" key="4">
    <source>
        <dbReference type="EMBL" id="WAS97993.1"/>
    </source>
</evidence>
<dbReference type="InterPro" id="IPR001424">
    <property type="entry name" value="SOD_Cu_Zn_dom"/>
</dbReference>
<gene>
    <name evidence="4" type="ORF">O0S08_17775</name>
</gene>
<comment type="catalytic activity">
    <reaction evidence="2">
        <text>2 superoxide + 2 H(+) = H2O2 + O2</text>
        <dbReference type="Rhea" id="RHEA:20696"/>
        <dbReference type="ChEBI" id="CHEBI:15378"/>
        <dbReference type="ChEBI" id="CHEBI:15379"/>
        <dbReference type="ChEBI" id="CHEBI:16240"/>
        <dbReference type="ChEBI" id="CHEBI:18421"/>
        <dbReference type="EC" id="1.15.1.1"/>
    </reaction>
</comment>
<comment type="similarity">
    <text evidence="1 2">Belongs to the Cu-Zn superoxide dismutase family.</text>
</comment>
<keyword evidence="2" id="KW-0479">Metal-binding</keyword>
<reference evidence="4" key="1">
    <citation type="submission" date="2022-11" db="EMBL/GenBank/DDBJ databases">
        <title>Minimal conservation of predation-associated metabolite biosynthetic gene clusters underscores biosynthetic potential of Myxococcota including descriptions for ten novel species: Archangium lansinium sp. nov., Myxococcus landrumus sp. nov., Nannocystis bai.</title>
        <authorList>
            <person name="Ahearne A."/>
            <person name="Stevens C."/>
            <person name="Dowd S."/>
        </authorList>
    </citation>
    <scope>NUCLEOTIDE SEQUENCE</scope>
    <source>
        <strain evidence="4">Fl3</strain>
    </source>
</reference>
<organism evidence="4 5">
    <name type="scientific">Nannocystis punicea</name>
    <dbReference type="NCBI Taxonomy" id="2995304"/>
    <lineage>
        <taxon>Bacteria</taxon>
        <taxon>Pseudomonadati</taxon>
        <taxon>Myxococcota</taxon>
        <taxon>Polyangia</taxon>
        <taxon>Nannocystales</taxon>
        <taxon>Nannocystaceae</taxon>
        <taxon>Nannocystis</taxon>
    </lineage>
</organism>
<evidence type="ECO:0000256" key="1">
    <source>
        <dbReference type="ARBA" id="ARBA00010457"/>
    </source>
</evidence>
<dbReference type="EMBL" id="CP114040">
    <property type="protein sequence ID" value="WAS97993.1"/>
    <property type="molecule type" value="Genomic_DNA"/>
</dbReference>
<evidence type="ECO:0000313" key="5">
    <source>
        <dbReference type="Proteomes" id="UP001164459"/>
    </source>
</evidence>
<sequence>MTRFAFTLASLPLLLGAPGCTPDEEPSPDATATLTPLMDSGVSGTVNFTQLTEGKIKVEAEISGLSAGQHGIHVHQWGDCTSPDGESAGGHFNPDMVDHGSPGGTTHHPGDFGNLDAGADGKATLTLTMDPAHFSIAGGDYSVLGRAIIIHEKPDDFGQPTGNAGARLACGVIQSASGDTTPILNPNPPAPGA</sequence>